<feature type="binding site" description="axial binding residue" evidence="9">
    <location>
        <position position="133"/>
    </location>
    <ligand>
        <name>heme c</name>
        <dbReference type="ChEBI" id="CHEBI:61717"/>
        <label>2</label>
    </ligand>
    <ligandPart>
        <name>Fe</name>
        <dbReference type="ChEBI" id="CHEBI:18248"/>
    </ligandPart>
</feature>
<keyword evidence="3 8" id="KW-0349">Heme</keyword>
<comment type="PTM">
    <text evidence="8">Binds 2 heme c groups covalently per subunit.</text>
</comment>
<protein>
    <submittedName>
        <fullName evidence="12">Cytochrome c553</fullName>
    </submittedName>
</protein>
<evidence type="ECO:0000256" key="9">
    <source>
        <dbReference type="PIRSR" id="PIRSR000005-2"/>
    </source>
</evidence>
<comment type="subcellular location">
    <subcellularLocation>
        <location evidence="1">Periplasm</location>
    </subcellularLocation>
</comment>
<feature type="domain" description="Cytochrome c" evidence="11">
    <location>
        <begin position="115"/>
        <end position="193"/>
    </location>
</feature>
<proteinExistence type="predicted"/>
<evidence type="ECO:0000256" key="5">
    <source>
        <dbReference type="ARBA" id="ARBA00022764"/>
    </source>
</evidence>
<keyword evidence="6" id="KW-0249">Electron transport</keyword>
<dbReference type="EMBL" id="SMGG01000004">
    <property type="protein sequence ID" value="TCK61034.1"/>
    <property type="molecule type" value="Genomic_DNA"/>
</dbReference>
<dbReference type="PROSITE" id="PS51007">
    <property type="entry name" value="CYTC"/>
    <property type="match status" value="2"/>
</dbReference>
<dbReference type="PANTHER" id="PTHR33751">
    <property type="entry name" value="CBB3-TYPE CYTOCHROME C OXIDASE SUBUNIT FIXP"/>
    <property type="match status" value="1"/>
</dbReference>
<keyword evidence="2" id="KW-0813">Transport</keyword>
<dbReference type="PANTHER" id="PTHR33751:SF9">
    <property type="entry name" value="CYTOCHROME C4"/>
    <property type="match status" value="1"/>
</dbReference>
<dbReference type="RefSeq" id="WP_132873886.1">
    <property type="nucleotide sequence ID" value="NZ_JBLJBI010000142.1"/>
</dbReference>
<feature type="binding site" description="axial binding residue" evidence="9">
    <location>
        <position position="81"/>
    </location>
    <ligand>
        <name>heme c</name>
        <dbReference type="ChEBI" id="CHEBI:61717"/>
        <label>1</label>
    </ligand>
    <ligandPart>
        <name>Fe</name>
        <dbReference type="ChEBI" id="CHEBI:18248"/>
    </ligandPart>
</feature>
<evidence type="ECO:0000256" key="3">
    <source>
        <dbReference type="ARBA" id="ARBA00022617"/>
    </source>
</evidence>
<evidence type="ECO:0000313" key="13">
    <source>
        <dbReference type="Proteomes" id="UP000294614"/>
    </source>
</evidence>
<feature type="binding site" description="axial binding residue" evidence="9">
    <location>
        <position position="171"/>
    </location>
    <ligand>
        <name>heme c</name>
        <dbReference type="ChEBI" id="CHEBI:61717"/>
        <label>2</label>
    </ligand>
    <ligandPart>
        <name>Fe</name>
        <dbReference type="ChEBI" id="CHEBI:18248"/>
    </ligandPart>
</feature>
<keyword evidence="5" id="KW-0574">Periplasm</keyword>
<keyword evidence="10" id="KW-0732">Signal</keyword>
<dbReference type="GO" id="GO:0042597">
    <property type="term" value="C:periplasmic space"/>
    <property type="evidence" value="ECO:0007669"/>
    <property type="project" value="UniProtKB-SubCell"/>
</dbReference>
<dbReference type="Gene3D" id="1.10.760.10">
    <property type="entry name" value="Cytochrome c-like domain"/>
    <property type="match status" value="2"/>
</dbReference>
<name>A0A4R1K9K2_9BACT</name>
<organism evidence="12 13">
    <name type="scientific">Seleniivibrio woodruffii</name>
    <dbReference type="NCBI Taxonomy" id="1078050"/>
    <lineage>
        <taxon>Bacteria</taxon>
        <taxon>Pseudomonadati</taxon>
        <taxon>Deferribacterota</taxon>
        <taxon>Deferribacteres</taxon>
        <taxon>Deferribacterales</taxon>
        <taxon>Geovibrionaceae</taxon>
        <taxon>Seleniivibrio</taxon>
    </lineage>
</organism>
<evidence type="ECO:0000256" key="10">
    <source>
        <dbReference type="SAM" id="SignalP"/>
    </source>
</evidence>
<reference evidence="12 13" key="1">
    <citation type="submission" date="2019-03" db="EMBL/GenBank/DDBJ databases">
        <title>Genomic Encyclopedia of Type Strains, Phase IV (KMG-IV): sequencing the most valuable type-strain genomes for metagenomic binning, comparative biology and taxonomic classification.</title>
        <authorList>
            <person name="Goeker M."/>
        </authorList>
    </citation>
    <scope>NUCLEOTIDE SEQUENCE [LARGE SCALE GENOMIC DNA]</scope>
    <source>
        <strain evidence="12 13">DSM 24984</strain>
    </source>
</reference>
<feature type="domain" description="Cytochrome c" evidence="11">
    <location>
        <begin position="25"/>
        <end position="104"/>
    </location>
</feature>
<dbReference type="InterPro" id="IPR024167">
    <property type="entry name" value="Cytochrome_c4-like"/>
</dbReference>
<sequence length="194" mass="20864">MQRHKWIYSVIAAAVFIPFAALAASSISEGERLGRPCAGCHAGNGYAPGEYIARIGGQNAQYMTKVMTEYATAKRPGSVEMSIIAKGYSEADMAAISEYYAAKKWANSTNRIDPKKAAAGLKLAKDNGCFDCHGEKGQGVESTPRIGGQNAGYMAEALKRYKAGQIVSEEMAVVKDMTDSQLESLAQYFSGIRK</sequence>
<evidence type="ECO:0000313" key="12">
    <source>
        <dbReference type="EMBL" id="TCK61034.1"/>
    </source>
</evidence>
<keyword evidence="7 9" id="KW-0408">Iron</keyword>
<evidence type="ECO:0000256" key="4">
    <source>
        <dbReference type="ARBA" id="ARBA00022723"/>
    </source>
</evidence>
<feature type="binding site" description="axial binding residue" evidence="9">
    <location>
        <position position="41"/>
    </location>
    <ligand>
        <name>heme c</name>
        <dbReference type="ChEBI" id="CHEBI:61717"/>
        <label>1</label>
    </ligand>
    <ligandPart>
        <name>Fe</name>
        <dbReference type="ChEBI" id="CHEBI:18248"/>
    </ligandPart>
</feature>
<feature type="binding site" description="covalent" evidence="8">
    <location>
        <position position="37"/>
    </location>
    <ligand>
        <name>heme c</name>
        <dbReference type="ChEBI" id="CHEBI:61717"/>
        <label>1</label>
    </ligand>
</feature>
<comment type="caution">
    <text evidence="12">The sequence shown here is derived from an EMBL/GenBank/DDBJ whole genome shotgun (WGS) entry which is preliminary data.</text>
</comment>
<dbReference type="Pfam" id="PF00034">
    <property type="entry name" value="Cytochrom_C"/>
    <property type="match status" value="1"/>
</dbReference>
<evidence type="ECO:0000256" key="6">
    <source>
        <dbReference type="ARBA" id="ARBA00022982"/>
    </source>
</evidence>
<evidence type="ECO:0000256" key="8">
    <source>
        <dbReference type="PIRSR" id="PIRSR000005-1"/>
    </source>
</evidence>
<evidence type="ECO:0000256" key="7">
    <source>
        <dbReference type="ARBA" id="ARBA00023004"/>
    </source>
</evidence>
<dbReference type="OrthoDB" id="188778at2"/>
<dbReference type="InterPro" id="IPR036909">
    <property type="entry name" value="Cyt_c-like_dom_sf"/>
</dbReference>
<feature type="binding site" description="covalent" evidence="8">
    <location>
        <position position="40"/>
    </location>
    <ligand>
        <name>heme c</name>
        <dbReference type="ChEBI" id="CHEBI:61717"/>
        <label>1</label>
    </ligand>
</feature>
<dbReference type="AlphaFoldDB" id="A0A4R1K9K2"/>
<dbReference type="Proteomes" id="UP000294614">
    <property type="component" value="Unassembled WGS sequence"/>
</dbReference>
<dbReference type="InterPro" id="IPR050597">
    <property type="entry name" value="Cytochrome_c_Oxidase_Subunit"/>
</dbReference>
<dbReference type="GO" id="GO:0009055">
    <property type="term" value="F:electron transfer activity"/>
    <property type="evidence" value="ECO:0007669"/>
    <property type="project" value="InterPro"/>
</dbReference>
<feature type="signal peptide" evidence="10">
    <location>
        <begin position="1"/>
        <end position="23"/>
    </location>
</feature>
<dbReference type="SUPFAM" id="SSF46626">
    <property type="entry name" value="Cytochrome c"/>
    <property type="match status" value="2"/>
</dbReference>
<feature type="chain" id="PRO_5020974762" evidence="10">
    <location>
        <begin position="24"/>
        <end position="194"/>
    </location>
</feature>
<keyword evidence="4 9" id="KW-0479">Metal-binding</keyword>
<dbReference type="PIRSF" id="PIRSF000005">
    <property type="entry name" value="Cytochrome_c4"/>
    <property type="match status" value="1"/>
</dbReference>
<dbReference type="InterPro" id="IPR009056">
    <property type="entry name" value="Cyt_c-like_dom"/>
</dbReference>
<feature type="binding site" description="covalent" evidence="8">
    <location>
        <position position="132"/>
    </location>
    <ligand>
        <name>heme c</name>
        <dbReference type="ChEBI" id="CHEBI:61717"/>
        <label>2</label>
    </ligand>
</feature>
<gene>
    <name evidence="12" type="ORF">C8D98_1916</name>
</gene>
<accession>A0A4R1K9K2</accession>
<keyword evidence="13" id="KW-1185">Reference proteome</keyword>
<evidence type="ECO:0000259" key="11">
    <source>
        <dbReference type="PROSITE" id="PS51007"/>
    </source>
</evidence>
<evidence type="ECO:0000256" key="1">
    <source>
        <dbReference type="ARBA" id="ARBA00004418"/>
    </source>
</evidence>
<evidence type="ECO:0000256" key="2">
    <source>
        <dbReference type="ARBA" id="ARBA00022448"/>
    </source>
</evidence>
<feature type="binding site" description="covalent" evidence="8">
    <location>
        <position position="129"/>
    </location>
    <ligand>
        <name>heme c</name>
        <dbReference type="ChEBI" id="CHEBI:61717"/>
        <label>2</label>
    </ligand>
</feature>
<dbReference type="GO" id="GO:0005506">
    <property type="term" value="F:iron ion binding"/>
    <property type="evidence" value="ECO:0007669"/>
    <property type="project" value="InterPro"/>
</dbReference>
<dbReference type="GO" id="GO:0020037">
    <property type="term" value="F:heme binding"/>
    <property type="evidence" value="ECO:0007669"/>
    <property type="project" value="InterPro"/>
</dbReference>